<organism evidence="6 7">
    <name type="scientific">Alectoria fallacina</name>
    <dbReference type="NCBI Taxonomy" id="1903189"/>
    <lineage>
        <taxon>Eukaryota</taxon>
        <taxon>Fungi</taxon>
        <taxon>Dikarya</taxon>
        <taxon>Ascomycota</taxon>
        <taxon>Pezizomycotina</taxon>
        <taxon>Lecanoromycetes</taxon>
        <taxon>OSLEUM clade</taxon>
        <taxon>Lecanoromycetidae</taxon>
        <taxon>Lecanorales</taxon>
        <taxon>Lecanorineae</taxon>
        <taxon>Parmeliaceae</taxon>
        <taxon>Alectoria</taxon>
    </lineage>
</organism>
<evidence type="ECO:0000256" key="3">
    <source>
        <dbReference type="ARBA" id="ARBA00022691"/>
    </source>
</evidence>
<dbReference type="InterPro" id="IPR036390">
    <property type="entry name" value="WH_DNA-bd_sf"/>
</dbReference>
<keyword evidence="7" id="KW-1185">Reference proteome</keyword>
<dbReference type="InterPro" id="IPR016461">
    <property type="entry name" value="COMT-like"/>
</dbReference>
<dbReference type="SUPFAM" id="SSF46785">
    <property type="entry name" value="Winged helix' DNA-binding domain"/>
    <property type="match status" value="1"/>
</dbReference>
<evidence type="ECO:0000256" key="4">
    <source>
        <dbReference type="PIRSR" id="PIRSR005739-1"/>
    </source>
</evidence>
<evidence type="ECO:0000313" key="7">
    <source>
        <dbReference type="Proteomes" id="UP000664203"/>
    </source>
</evidence>
<feature type="domain" description="O-methyltransferase C-terminal" evidence="5">
    <location>
        <begin position="306"/>
        <end position="386"/>
    </location>
</feature>
<comment type="caution">
    <text evidence="6">The sequence shown here is derived from an EMBL/GenBank/DDBJ whole genome shotgun (WGS) entry which is preliminary data.</text>
</comment>
<dbReference type="Proteomes" id="UP000664203">
    <property type="component" value="Unassembled WGS sequence"/>
</dbReference>
<proteinExistence type="predicted"/>
<dbReference type="GO" id="GO:0032259">
    <property type="term" value="P:methylation"/>
    <property type="evidence" value="ECO:0007669"/>
    <property type="project" value="UniProtKB-KW"/>
</dbReference>
<dbReference type="Gene3D" id="1.10.10.10">
    <property type="entry name" value="Winged helix-like DNA-binding domain superfamily/Winged helix DNA-binding domain"/>
    <property type="match status" value="1"/>
</dbReference>
<dbReference type="AlphaFoldDB" id="A0A8H3J4M0"/>
<dbReference type="EMBL" id="CAJPDR010000611">
    <property type="protein sequence ID" value="CAF9940602.1"/>
    <property type="molecule type" value="Genomic_DNA"/>
</dbReference>
<evidence type="ECO:0000259" key="5">
    <source>
        <dbReference type="Pfam" id="PF00891"/>
    </source>
</evidence>
<gene>
    <name evidence="6" type="ORF">ALECFALPRED_008770</name>
</gene>
<sequence length="393" mass="43391">MTSTSDIHTLLEEIASKGASLDEPDHIYARRELLAAARSLCYKLETPVESLLRICWAEAQTHPAIRTGVEMNLFEKLADDGGAVNSNGQLASMTNSDTVLLSRILKHLAAARVIQEVDADTYAPTALSNALIEPKYRDAFPTVNDVAGPPLRQLHKYLASTGFKNPTNPTDGPFRRIWPQHTSPHLCLDERHPLIHQQFGNFMAGYQQGRPSWLDFFPAEDQLVKGLREDDDAVLLVDVGGGMGQDLEEDQEEPVERAKAGLAEKGIKAMAHDFFTPQPIKGDYSDSSSPKAYYPSIDIHASGGRASYLHSVLHDWPDAKCKEILSSLRPALTKGYSKLLINEVAIPNRGAPAVSTGLDLLLMAVFSSGQRTEKQWQELLERVGFRLVRVWGV</sequence>
<evidence type="ECO:0000256" key="1">
    <source>
        <dbReference type="ARBA" id="ARBA00022603"/>
    </source>
</evidence>
<feature type="active site" description="Proton acceptor" evidence="4">
    <location>
        <position position="314"/>
    </location>
</feature>
<accession>A0A8H3J4M0</accession>
<evidence type="ECO:0000256" key="2">
    <source>
        <dbReference type="ARBA" id="ARBA00022679"/>
    </source>
</evidence>
<dbReference type="PANTHER" id="PTHR43712:SF17">
    <property type="entry name" value="O-METHYLTRANSFERASE"/>
    <property type="match status" value="1"/>
</dbReference>
<dbReference type="InterPro" id="IPR001077">
    <property type="entry name" value="COMT_C"/>
</dbReference>
<evidence type="ECO:0000313" key="6">
    <source>
        <dbReference type="EMBL" id="CAF9940602.1"/>
    </source>
</evidence>
<name>A0A8H3J4M0_9LECA</name>
<keyword evidence="1" id="KW-0489">Methyltransferase</keyword>
<dbReference type="Pfam" id="PF00891">
    <property type="entry name" value="Methyltransf_2"/>
    <property type="match status" value="1"/>
</dbReference>
<dbReference type="InterPro" id="IPR036388">
    <property type="entry name" value="WH-like_DNA-bd_sf"/>
</dbReference>
<reference evidence="6" key="1">
    <citation type="submission" date="2021-03" db="EMBL/GenBank/DDBJ databases">
        <authorList>
            <person name="Tagirdzhanova G."/>
        </authorList>
    </citation>
    <scope>NUCLEOTIDE SEQUENCE</scope>
</reference>
<keyword evidence="3" id="KW-0949">S-adenosyl-L-methionine</keyword>
<protein>
    <recommendedName>
        <fullName evidence="5">O-methyltransferase C-terminal domain-containing protein</fullName>
    </recommendedName>
</protein>
<dbReference type="GO" id="GO:0008171">
    <property type="term" value="F:O-methyltransferase activity"/>
    <property type="evidence" value="ECO:0007669"/>
    <property type="project" value="InterPro"/>
</dbReference>
<dbReference type="InterPro" id="IPR029063">
    <property type="entry name" value="SAM-dependent_MTases_sf"/>
</dbReference>
<dbReference type="PROSITE" id="PS51683">
    <property type="entry name" value="SAM_OMT_II"/>
    <property type="match status" value="1"/>
</dbReference>
<dbReference type="PANTHER" id="PTHR43712">
    <property type="entry name" value="PUTATIVE (AFU_ORTHOLOGUE AFUA_4G14580)-RELATED"/>
    <property type="match status" value="1"/>
</dbReference>
<keyword evidence="2" id="KW-0808">Transferase</keyword>
<dbReference type="SUPFAM" id="SSF53335">
    <property type="entry name" value="S-adenosyl-L-methionine-dependent methyltransferases"/>
    <property type="match status" value="1"/>
</dbReference>
<dbReference type="PIRSF" id="PIRSF005739">
    <property type="entry name" value="O-mtase"/>
    <property type="match status" value="1"/>
</dbReference>
<dbReference type="Gene3D" id="3.40.50.150">
    <property type="entry name" value="Vaccinia Virus protein VP39"/>
    <property type="match status" value="1"/>
</dbReference>
<dbReference type="OrthoDB" id="3340390at2759"/>